<evidence type="ECO:0000313" key="3">
    <source>
        <dbReference type="Proteomes" id="UP001222770"/>
    </source>
</evidence>
<organism evidence="2 3">
    <name type="scientific">Novosphingobium cyanobacteriorum</name>
    <dbReference type="NCBI Taxonomy" id="3024215"/>
    <lineage>
        <taxon>Bacteria</taxon>
        <taxon>Pseudomonadati</taxon>
        <taxon>Pseudomonadota</taxon>
        <taxon>Alphaproteobacteria</taxon>
        <taxon>Sphingomonadales</taxon>
        <taxon>Sphingomonadaceae</taxon>
        <taxon>Novosphingobium</taxon>
    </lineage>
</organism>
<name>A0ABT6CPX3_9SPHN</name>
<keyword evidence="1" id="KW-0732">Signal</keyword>
<proteinExistence type="predicted"/>
<protein>
    <recommendedName>
        <fullName evidence="4">General secretion pathway protein N</fullName>
    </recommendedName>
</protein>
<dbReference type="Proteomes" id="UP001222770">
    <property type="component" value="Unassembled WGS sequence"/>
</dbReference>
<reference evidence="2 3" key="1">
    <citation type="submission" date="2023-03" db="EMBL/GenBank/DDBJ databases">
        <title>Novosphingobium cyanobacteriorum sp. nov., isolated from a eutrophic reservoir during the Microcystis bloom period.</title>
        <authorList>
            <person name="Kang M."/>
            <person name="Le V."/>
            <person name="Ko S.-R."/>
            <person name="Lee S.-A."/>
            <person name="Ahn C.-Y."/>
        </authorList>
    </citation>
    <scope>NUCLEOTIDE SEQUENCE [LARGE SCALE GENOMIC DNA]</scope>
    <source>
        <strain evidence="2 3">HBC54</strain>
    </source>
</reference>
<accession>A0ABT6CPX3</accession>
<comment type="caution">
    <text evidence="2">The sequence shown here is derived from an EMBL/GenBank/DDBJ whole genome shotgun (WGS) entry which is preliminary data.</text>
</comment>
<evidence type="ECO:0008006" key="4">
    <source>
        <dbReference type="Google" id="ProtNLM"/>
    </source>
</evidence>
<feature type="chain" id="PRO_5046587063" description="General secretion pathway protein N" evidence="1">
    <location>
        <begin position="26"/>
        <end position="158"/>
    </location>
</feature>
<evidence type="ECO:0000256" key="1">
    <source>
        <dbReference type="SAM" id="SignalP"/>
    </source>
</evidence>
<evidence type="ECO:0000313" key="2">
    <source>
        <dbReference type="EMBL" id="MDF8334367.1"/>
    </source>
</evidence>
<keyword evidence="3" id="KW-1185">Reference proteome</keyword>
<sequence>MPAALALLLTATAVVQLMLPPPPLADEVTPGRAPNWRLPDVAPLPGLAGADRASLFSPLRVAAGAATAADGTPAPVGPLDGAFVLGAMRVGRTSAVLLRDGDGRVLRLPPGAAFKGWRLIAITDDDARFRKGAASVRIPFGAAAPAAAQEDESSESEE</sequence>
<dbReference type="EMBL" id="JAROCY010000013">
    <property type="protein sequence ID" value="MDF8334367.1"/>
    <property type="molecule type" value="Genomic_DNA"/>
</dbReference>
<dbReference type="RefSeq" id="WP_277278969.1">
    <property type="nucleotide sequence ID" value="NZ_JAROCY010000013.1"/>
</dbReference>
<gene>
    <name evidence="2" type="ORF">POM99_14245</name>
</gene>
<feature type="signal peptide" evidence="1">
    <location>
        <begin position="1"/>
        <end position="25"/>
    </location>
</feature>